<feature type="transmembrane region" description="Helical" evidence="1">
    <location>
        <begin position="97"/>
        <end position="117"/>
    </location>
</feature>
<dbReference type="PANTHER" id="PTHR36840">
    <property type="entry name" value="BLL5714 PROTEIN"/>
    <property type="match status" value="1"/>
</dbReference>
<feature type="transmembrane region" description="Helical" evidence="1">
    <location>
        <begin position="179"/>
        <end position="196"/>
    </location>
</feature>
<feature type="transmembrane region" description="Helical" evidence="1">
    <location>
        <begin position="377"/>
        <end position="395"/>
    </location>
</feature>
<feature type="transmembrane region" description="Helical" evidence="1">
    <location>
        <begin position="63"/>
        <end position="85"/>
    </location>
</feature>
<evidence type="ECO:0000313" key="3">
    <source>
        <dbReference type="Proteomes" id="UP000663903"/>
    </source>
</evidence>
<sequence>MTAFIPPSAVAQAARRPRGRDIHEPHRTATPLELLFDLSFVVAIALAASQLHHGVMAHHTGPALAGFLIAFWATWWAWMNTTWFASAYDDDSAVFRLLTLLQMVGVLIFATGVPGLFSGDFRVGVLGYVVMRLALVAQWLLAARGDPARRRTCLRYAWGIALVQLGWVARLWLPPDWGWPVFALLLVLEMAVPLWAERAGGTPWHAHHIAERYSGLLIITLGEVVLGAANAVAGMWQTFGWTLNLALVGLGSTALVFALWWMYFLLPSGEALHRHRERAFGWGYGHVFIFVSAAAVGAGLEVVADVLKAGKEATAQAISATGQAAPIATQAGHAANAAEGVSPLYAIGMVALAQALFMVSLWAVYSRSTRAQANQALLTLGCVMCVALGPLAVWLGAPLPWGLLLLCVGPAMAIVYNEHGRRHCEDRFRVR</sequence>
<reference evidence="2" key="1">
    <citation type="submission" date="2021-03" db="EMBL/GenBank/DDBJ databases">
        <title>Ottowia sp. 27C isolated from the cloaca of a Giant Asian pond turtle (Heosemys grandis).</title>
        <authorList>
            <person name="Spergser J."/>
            <person name="Busse H.-J."/>
        </authorList>
    </citation>
    <scope>NUCLEOTIDE SEQUENCE</scope>
    <source>
        <strain evidence="2">27C</strain>
    </source>
</reference>
<dbReference type="PANTHER" id="PTHR36840:SF1">
    <property type="entry name" value="BLL5714 PROTEIN"/>
    <property type="match status" value="1"/>
</dbReference>
<feature type="transmembrane region" description="Helical" evidence="1">
    <location>
        <begin position="401"/>
        <end position="419"/>
    </location>
</feature>
<gene>
    <name evidence="2" type="ORF">J1M35_03700</name>
</gene>
<dbReference type="RefSeq" id="WP_208009914.1">
    <property type="nucleotide sequence ID" value="NZ_CP071796.1"/>
</dbReference>
<dbReference type="Pfam" id="PF06772">
    <property type="entry name" value="LtrA"/>
    <property type="match status" value="1"/>
</dbReference>
<proteinExistence type="predicted"/>
<keyword evidence="1" id="KW-0812">Transmembrane</keyword>
<dbReference type="KEGG" id="otd:J1M35_03700"/>
<dbReference type="InterPro" id="IPR010640">
    <property type="entry name" value="Low_temperature_requirement_A"/>
</dbReference>
<feature type="transmembrane region" description="Helical" evidence="1">
    <location>
        <begin position="216"/>
        <end position="239"/>
    </location>
</feature>
<evidence type="ECO:0000256" key="1">
    <source>
        <dbReference type="SAM" id="Phobius"/>
    </source>
</evidence>
<accession>A0A975CHQ1</accession>
<dbReference type="AlphaFoldDB" id="A0A975CHQ1"/>
<keyword evidence="3" id="KW-1185">Reference proteome</keyword>
<feature type="transmembrane region" description="Helical" evidence="1">
    <location>
        <begin position="344"/>
        <end position="365"/>
    </location>
</feature>
<organism evidence="2 3">
    <name type="scientific">Ottowia testudinis</name>
    <dbReference type="NCBI Taxonomy" id="2816950"/>
    <lineage>
        <taxon>Bacteria</taxon>
        <taxon>Pseudomonadati</taxon>
        <taxon>Pseudomonadota</taxon>
        <taxon>Betaproteobacteria</taxon>
        <taxon>Burkholderiales</taxon>
        <taxon>Comamonadaceae</taxon>
        <taxon>Ottowia</taxon>
    </lineage>
</organism>
<dbReference type="EMBL" id="CP071796">
    <property type="protein sequence ID" value="QTD46026.1"/>
    <property type="molecule type" value="Genomic_DNA"/>
</dbReference>
<keyword evidence="1" id="KW-0472">Membrane</keyword>
<protein>
    <submittedName>
        <fullName evidence="2">Low temperature requirement protein A</fullName>
    </submittedName>
</protein>
<keyword evidence="1" id="KW-1133">Transmembrane helix</keyword>
<feature type="transmembrane region" description="Helical" evidence="1">
    <location>
        <begin position="153"/>
        <end position="173"/>
    </location>
</feature>
<feature type="transmembrane region" description="Helical" evidence="1">
    <location>
        <begin position="245"/>
        <end position="267"/>
    </location>
</feature>
<feature type="transmembrane region" description="Helical" evidence="1">
    <location>
        <begin position="279"/>
        <end position="300"/>
    </location>
</feature>
<name>A0A975CHQ1_9BURK</name>
<feature type="transmembrane region" description="Helical" evidence="1">
    <location>
        <begin position="123"/>
        <end position="141"/>
    </location>
</feature>
<dbReference type="Proteomes" id="UP000663903">
    <property type="component" value="Chromosome"/>
</dbReference>
<evidence type="ECO:0000313" key="2">
    <source>
        <dbReference type="EMBL" id="QTD46026.1"/>
    </source>
</evidence>